<dbReference type="EC" id="3.6.5.-" evidence="2"/>
<dbReference type="SUPFAM" id="SSF52540">
    <property type="entry name" value="P-loop containing nucleoside triphosphate hydrolases"/>
    <property type="match status" value="1"/>
</dbReference>
<dbReference type="AlphaFoldDB" id="A0A8J7QDN8"/>
<organism evidence="2 3">
    <name type="scientific">Acanthopleuribacter pedis</name>
    <dbReference type="NCBI Taxonomy" id="442870"/>
    <lineage>
        <taxon>Bacteria</taxon>
        <taxon>Pseudomonadati</taxon>
        <taxon>Acidobacteriota</taxon>
        <taxon>Holophagae</taxon>
        <taxon>Acanthopleuribacterales</taxon>
        <taxon>Acanthopleuribacteraceae</taxon>
        <taxon>Acanthopleuribacter</taxon>
    </lineage>
</organism>
<comment type="caution">
    <text evidence="2">The sequence shown here is derived from an EMBL/GenBank/DDBJ whole genome shotgun (WGS) entry which is preliminary data.</text>
</comment>
<evidence type="ECO:0000256" key="1">
    <source>
        <dbReference type="ARBA" id="ARBA00009625"/>
    </source>
</evidence>
<gene>
    <name evidence="2" type="primary">meaB</name>
    <name evidence="2" type="ORF">J3U88_11830</name>
</gene>
<name>A0A8J7QDN8_9BACT</name>
<dbReference type="Gene3D" id="1.20.5.170">
    <property type="match status" value="1"/>
</dbReference>
<evidence type="ECO:0000313" key="2">
    <source>
        <dbReference type="EMBL" id="MBO1319151.1"/>
    </source>
</evidence>
<dbReference type="RefSeq" id="WP_207858970.1">
    <property type="nucleotide sequence ID" value="NZ_JAFREP010000008.1"/>
</dbReference>
<dbReference type="GO" id="GO:0003924">
    <property type="term" value="F:GTPase activity"/>
    <property type="evidence" value="ECO:0007669"/>
    <property type="project" value="InterPro"/>
</dbReference>
<dbReference type="InterPro" id="IPR005129">
    <property type="entry name" value="GTPase_ArgK"/>
</dbReference>
<accession>A0A8J7QDN8</accession>
<dbReference type="Gene3D" id="1.10.287.130">
    <property type="match status" value="1"/>
</dbReference>
<dbReference type="CDD" id="cd03114">
    <property type="entry name" value="MMAA-like"/>
    <property type="match status" value="1"/>
</dbReference>
<dbReference type="Gene3D" id="3.40.50.300">
    <property type="entry name" value="P-loop containing nucleotide triphosphate hydrolases"/>
    <property type="match status" value="1"/>
</dbReference>
<dbReference type="PANTHER" id="PTHR23408">
    <property type="entry name" value="METHYLMALONYL-COA MUTASE"/>
    <property type="match status" value="1"/>
</dbReference>
<proteinExistence type="inferred from homology"/>
<dbReference type="GO" id="GO:0005525">
    <property type="term" value="F:GTP binding"/>
    <property type="evidence" value="ECO:0007669"/>
    <property type="project" value="InterPro"/>
</dbReference>
<dbReference type="Proteomes" id="UP000664417">
    <property type="component" value="Unassembled WGS sequence"/>
</dbReference>
<dbReference type="Pfam" id="PF03308">
    <property type="entry name" value="MeaB"/>
    <property type="match status" value="1"/>
</dbReference>
<dbReference type="InterPro" id="IPR027417">
    <property type="entry name" value="P-loop_NTPase"/>
</dbReference>
<dbReference type="NCBIfam" id="TIGR00750">
    <property type="entry name" value="lao"/>
    <property type="match status" value="1"/>
</dbReference>
<sequence length="339" mass="37159">MEQTANPISLDTATQRLAEGVLAGRRRALSKAITLVENTREDRRRQANQLVSYLLPRSGTATRIGISGTPGVGKSTFIEAFGLFLIERGLRVAVLAVDPSSKISGGSILGDKVRMEQLARRNEAFIRPSPSAGTLGGVTRRTRETMMLCEAAGFDVILIETVGVGQSETAVADMVDFFTVLLLPNAGDEIQGIKKGIIEVADLLVINKADGEFRDAAKRARRHYANAVNLFRPKNPHWKTPVVCASGLGGEGIDTVWESAGKHRALLEEHGLFEKLRRQQRQRWFQQALEDSLLERFQAHPEVARKLPELRNAIGQGQMSPHHAAANLIGLFMGDPQQN</sequence>
<evidence type="ECO:0000313" key="3">
    <source>
        <dbReference type="Proteomes" id="UP000664417"/>
    </source>
</evidence>
<keyword evidence="3" id="KW-1185">Reference proteome</keyword>
<dbReference type="EMBL" id="JAFREP010000008">
    <property type="protein sequence ID" value="MBO1319151.1"/>
    <property type="molecule type" value="Genomic_DNA"/>
</dbReference>
<keyword evidence="2" id="KW-0378">Hydrolase</keyword>
<reference evidence="2" key="1">
    <citation type="submission" date="2021-03" db="EMBL/GenBank/DDBJ databases">
        <authorList>
            <person name="Wang G."/>
        </authorList>
    </citation>
    <scope>NUCLEOTIDE SEQUENCE</scope>
    <source>
        <strain evidence="2">KCTC 12899</strain>
    </source>
</reference>
<dbReference type="PANTHER" id="PTHR23408:SF3">
    <property type="entry name" value="METHYLMALONIC ACIDURIA TYPE A PROTEIN, MITOCHONDRIAL"/>
    <property type="match status" value="1"/>
</dbReference>
<comment type="similarity">
    <text evidence="1">Belongs to the SIMIBI class G3E GTPase family. ArgK/MeaB subfamily.</text>
</comment>
<protein>
    <submittedName>
        <fullName evidence="2">Methylmalonyl Co-A mutase-associated GTPase MeaB</fullName>
        <ecNumber evidence="2">3.6.5.-</ecNumber>
    </submittedName>
</protein>
<dbReference type="GO" id="GO:0005737">
    <property type="term" value="C:cytoplasm"/>
    <property type="evidence" value="ECO:0007669"/>
    <property type="project" value="TreeGrafter"/>
</dbReference>
<dbReference type="NCBIfam" id="NF006958">
    <property type="entry name" value="PRK09435.1"/>
    <property type="match status" value="1"/>
</dbReference>